<dbReference type="RefSeq" id="WP_063947866.1">
    <property type="nucleotide sequence ID" value="NZ_LXPS01000006.1"/>
</dbReference>
<proteinExistence type="predicted"/>
<evidence type="ECO:0000313" key="5">
    <source>
        <dbReference type="Proteomes" id="UP000077098"/>
    </source>
</evidence>
<dbReference type="InterPro" id="IPR001789">
    <property type="entry name" value="Sig_transdc_resp-reg_receiver"/>
</dbReference>
<evidence type="ECO:0000256" key="1">
    <source>
        <dbReference type="ARBA" id="ARBA00022553"/>
    </source>
</evidence>
<dbReference type="PROSITE" id="PS50110">
    <property type="entry name" value="RESPONSE_REGULATORY"/>
    <property type="match status" value="1"/>
</dbReference>
<dbReference type="PANTHER" id="PTHR44591">
    <property type="entry name" value="STRESS RESPONSE REGULATOR PROTEIN 1"/>
    <property type="match status" value="1"/>
</dbReference>
<evidence type="ECO:0000313" key="4">
    <source>
        <dbReference type="EMBL" id="OAE48366.1"/>
    </source>
</evidence>
<accession>A0A176XG65</accession>
<dbReference type="PANTHER" id="PTHR44591:SF25">
    <property type="entry name" value="CHEMOTAXIS TWO-COMPONENT RESPONSE REGULATOR"/>
    <property type="match status" value="1"/>
</dbReference>
<evidence type="ECO:0000256" key="2">
    <source>
        <dbReference type="PROSITE-ProRule" id="PRU00169"/>
    </source>
</evidence>
<keyword evidence="1 2" id="KW-0597">Phosphoprotein</keyword>
<evidence type="ECO:0000259" key="3">
    <source>
        <dbReference type="PROSITE" id="PS50110"/>
    </source>
</evidence>
<dbReference type="InterPro" id="IPR050595">
    <property type="entry name" value="Bact_response_regulator"/>
</dbReference>
<gene>
    <name evidence="4" type="ORF">A7J57_22030</name>
</gene>
<name>A0A176XG65_AGRTU</name>
<dbReference type="Gene3D" id="3.40.50.2300">
    <property type="match status" value="1"/>
</dbReference>
<comment type="caution">
    <text evidence="4">The sequence shown here is derived from an EMBL/GenBank/DDBJ whole genome shotgun (WGS) entry which is preliminary data.</text>
</comment>
<sequence length="127" mass="13566">MPKHSNVLIAIVDDDNSFRTATEGLMRSLGYETAGFATATEFLETLTGLNPACVISDIHMPGMSGIEMKQKMNDDGCETAVIFVTAKSDASLVKRVSECGGFILLYKPFSGQALIDAVQSVIGNLLC</sequence>
<dbReference type="AlphaFoldDB" id="A0A176XG65"/>
<dbReference type="InterPro" id="IPR011006">
    <property type="entry name" value="CheY-like_superfamily"/>
</dbReference>
<reference evidence="4 5" key="1">
    <citation type="submission" date="2016-05" db="EMBL/GenBank/DDBJ databases">
        <authorList>
            <person name="Lavstsen T."/>
            <person name="Jespersen J.S."/>
        </authorList>
    </citation>
    <scope>NUCLEOTIDE SEQUENCE [LARGE SCALE GENOMIC DNA]</scope>
    <source>
        <strain evidence="4 5">KCJ1736</strain>
    </source>
</reference>
<dbReference type="Proteomes" id="UP000077098">
    <property type="component" value="Unassembled WGS sequence"/>
</dbReference>
<dbReference type="Pfam" id="PF00072">
    <property type="entry name" value="Response_reg"/>
    <property type="match status" value="1"/>
</dbReference>
<protein>
    <recommendedName>
        <fullName evidence="3">Response regulatory domain-containing protein</fullName>
    </recommendedName>
</protein>
<feature type="modified residue" description="4-aspartylphosphate" evidence="2">
    <location>
        <position position="57"/>
    </location>
</feature>
<feature type="domain" description="Response regulatory" evidence="3">
    <location>
        <begin position="8"/>
        <end position="122"/>
    </location>
</feature>
<dbReference type="GO" id="GO:0000160">
    <property type="term" value="P:phosphorelay signal transduction system"/>
    <property type="evidence" value="ECO:0007669"/>
    <property type="project" value="InterPro"/>
</dbReference>
<dbReference type="SMART" id="SM00448">
    <property type="entry name" value="REC"/>
    <property type="match status" value="1"/>
</dbReference>
<organism evidence="4 5">
    <name type="scientific">Agrobacterium tumefaciens</name>
    <dbReference type="NCBI Taxonomy" id="358"/>
    <lineage>
        <taxon>Bacteria</taxon>
        <taxon>Pseudomonadati</taxon>
        <taxon>Pseudomonadota</taxon>
        <taxon>Alphaproteobacteria</taxon>
        <taxon>Hyphomicrobiales</taxon>
        <taxon>Rhizobiaceae</taxon>
        <taxon>Rhizobium/Agrobacterium group</taxon>
        <taxon>Agrobacterium</taxon>
        <taxon>Agrobacterium tumefaciens complex</taxon>
    </lineage>
</organism>
<dbReference type="EMBL" id="LXPS01000006">
    <property type="protein sequence ID" value="OAE48366.1"/>
    <property type="molecule type" value="Genomic_DNA"/>
</dbReference>
<dbReference type="SUPFAM" id="SSF52172">
    <property type="entry name" value="CheY-like"/>
    <property type="match status" value="1"/>
</dbReference>